<dbReference type="WBParaSite" id="HNAJ_0000703901-mRNA-1">
    <property type="protein sequence ID" value="HNAJ_0000703901-mRNA-1"/>
    <property type="gene ID" value="HNAJ_0000703901"/>
</dbReference>
<evidence type="ECO:0000313" key="2">
    <source>
        <dbReference type="EMBL" id="VDO02895.1"/>
    </source>
</evidence>
<feature type="compositionally biased region" description="Gly residues" evidence="1">
    <location>
        <begin position="57"/>
        <end position="67"/>
    </location>
</feature>
<evidence type="ECO:0000313" key="4">
    <source>
        <dbReference type="WBParaSite" id="HNAJ_0000703901-mRNA-1"/>
    </source>
</evidence>
<reference evidence="4" key="1">
    <citation type="submission" date="2017-02" db="UniProtKB">
        <authorList>
            <consortium name="WormBaseParasite"/>
        </authorList>
    </citation>
    <scope>IDENTIFICATION</scope>
</reference>
<evidence type="ECO:0000256" key="1">
    <source>
        <dbReference type="SAM" id="MobiDB-lite"/>
    </source>
</evidence>
<organism evidence="4">
    <name type="scientific">Rodentolepis nana</name>
    <name type="common">Dwarf tapeworm</name>
    <name type="synonym">Hymenolepis nana</name>
    <dbReference type="NCBI Taxonomy" id="102285"/>
    <lineage>
        <taxon>Eukaryota</taxon>
        <taxon>Metazoa</taxon>
        <taxon>Spiralia</taxon>
        <taxon>Lophotrochozoa</taxon>
        <taxon>Platyhelminthes</taxon>
        <taxon>Cestoda</taxon>
        <taxon>Eucestoda</taxon>
        <taxon>Cyclophyllidea</taxon>
        <taxon>Hymenolepididae</taxon>
        <taxon>Rodentolepis</taxon>
    </lineage>
</organism>
<feature type="region of interest" description="Disordered" evidence="1">
    <location>
        <begin position="1"/>
        <end position="124"/>
    </location>
</feature>
<feature type="compositionally biased region" description="Basic and acidic residues" evidence="1">
    <location>
        <begin position="12"/>
        <end position="22"/>
    </location>
</feature>
<sequence length="137" mass="14880">GGRSGRSFRQHGSRERRRECSRARSPVSAIPPRQSLNVPESSSRSRRKAATRDSKGRGGGGGGGGGKKSYRSSHHSSRHPRSPTPRRNRPPSTSRKSRLPDVGIQSSSMTPVNPLEPVSNAFTDVWAKQRRSSVGVI</sequence>
<name>A0A0R3TIZ8_RODNA</name>
<dbReference type="Proteomes" id="UP000278807">
    <property type="component" value="Unassembled WGS sequence"/>
</dbReference>
<accession>A0A0R3TIZ8</accession>
<protein>
    <submittedName>
        <fullName evidence="4">ICP4</fullName>
    </submittedName>
</protein>
<gene>
    <name evidence="2" type="ORF">HNAJ_LOCUS7035</name>
</gene>
<dbReference type="AlphaFoldDB" id="A0A0R3TIZ8"/>
<feature type="compositionally biased region" description="Basic residues" evidence="1">
    <location>
        <begin position="68"/>
        <end position="89"/>
    </location>
</feature>
<reference evidence="2 3" key="2">
    <citation type="submission" date="2018-11" db="EMBL/GenBank/DDBJ databases">
        <authorList>
            <consortium name="Pathogen Informatics"/>
        </authorList>
    </citation>
    <scope>NUCLEOTIDE SEQUENCE [LARGE SCALE GENOMIC DNA]</scope>
</reference>
<proteinExistence type="predicted"/>
<evidence type="ECO:0000313" key="3">
    <source>
        <dbReference type="Proteomes" id="UP000278807"/>
    </source>
</evidence>
<feature type="compositionally biased region" description="Basic residues" evidence="1">
    <location>
        <begin position="1"/>
        <end position="11"/>
    </location>
</feature>
<dbReference type="EMBL" id="UZAE01009841">
    <property type="protein sequence ID" value="VDO02895.1"/>
    <property type="molecule type" value="Genomic_DNA"/>
</dbReference>
<keyword evidence="3" id="KW-1185">Reference proteome</keyword>